<dbReference type="EMBL" id="CP092365">
    <property type="protein sequence ID" value="ULN52538.1"/>
    <property type="molecule type" value="Genomic_DNA"/>
</dbReference>
<feature type="domain" description="NmrA-like" evidence="3">
    <location>
        <begin position="4"/>
        <end position="285"/>
    </location>
</feature>
<dbReference type="PANTHER" id="PTHR42748:SF7">
    <property type="entry name" value="NMRA LIKE REDOX SENSOR 1-RELATED"/>
    <property type="match status" value="1"/>
</dbReference>
<dbReference type="CDD" id="cd05251">
    <property type="entry name" value="NmrA_like_SDR_a"/>
    <property type="match status" value="1"/>
</dbReference>
<name>A0ABY3TXY2_9MYCO</name>
<dbReference type="Gene3D" id="3.40.50.720">
    <property type="entry name" value="NAD(P)-binding Rossmann-like Domain"/>
    <property type="match status" value="1"/>
</dbReference>
<evidence type="ECO:0000256" key="1">
    <source>
        <dbReference type="ARBA" id="ARBA00006328"/>
    </source>
</evidence>
<dbReference type="SUPFAM" id="SSF51735">
    <property type="entry name" value="NAD(P)-binding Rossmann-fold domains"/>
    <property type="match status" value="1"/>
</dbReference>
<protein>
    <submittedName>
        <fullName evidence="4">NmrA/HSCARG family protein</fullName>
    </submittedName>
</protein>
<proteinExistence type="inferred from homology"/>
<dbReference type="PANTHER" id="PTHR42748">
    <property type="entry name" value="NITROGEN METABOLITE REPRESSION PROTEIN NMRA FAMILY MEMBER"/>
    <property type="match status" value="1"/>
</dbReference>
<evidence type="ECO:0000259" key="3">
    <source>
        <dbReference type="Pfam" id="PF05368"/>
    </source>
</evidence>
<evidence type="ECO:0000256" key="2">
    <source>
        <dbReference type="ARBA" id="ARBA00022857"/>
    </source>
</evidence>
<dbReference type="Gene3D" id="3.90.25.10">
    <property type="entry name" value="UDP-galactose 4-epimerase, domain 1"/>
    <property type="match status" value="1"/>
</dbReference>
<gene>
    <name evidence="4" type="ORF">MIU77_17140</name>
</gene>
<sequence length="320" mass="34005">MTHQKLITVVGATGSQGGGLVRAILADPGGEFAVRAMTRNADAPAARDLARAGATVVSADLDDEASVRRAFDGAHGAYVMTDYWAPLGPRDRRSRAERELAQAETAARAARDAGVAHVIWSTLEDTRDFFGDAAQVPIVEGRYTVPHFDAKGEADDAFRRNGVPTTLLRTAFFFDNITAGTGLTRDDDGALALTLPLADKPLSGIAVADIGRTALGIFKRGAQFLDTTVSIAGEHLTGEQYAAALTDALGEPVTYRPLSAEEFRAQGFPGAVEMGNMFQYYAQNAERFVGDRDLALVRALNPQLQSFRAFLATAASAVAV</sequence>
<dbReference type="RefSeq" id="WP_240170810.1">
    <property type="nucleotide sequence ID" value="NZ_CP092365.1"/>
</dbReference>
<evidence type="ECO:0000313" key="5">
    <source>
        <dbReference type="Proteomes" id="UP001055200"/>
    </source>
</evidence>
<accession>A0ABY3TXY2</accession>
<dbReference type="InterPro" id="IPR051164">
    <property type="entry name" value="NmrA-like_oxidored"/>
</dbReference>
<comment type="similarity">
    <text evidence="1">Belongs to the NmrA-type oxidoreductase family.</text>
</comment>
<evidence type="ECO:0000313" key="4">
    <source>
        <dbReference type="EMBL" id="ULN52538.1"/>
    </source>
</evidence>
<dbReference type="Pfam" id="PF05368">
    <property type="entry name" value="NmrA"/>
    <property type="match status" value="1"/>
</dbReference>
<keyword evidence="2" id="KW-0521">NADP</keyword>
<dbReference type="InterPro" id="IPR036291">
    <property type="entry name" value="NAD(P)-bd_dom_sf"/>
</dbReference>
<organism evidence="4 5">
    <name type="scientific">Mycolicibacillus parakoreensis</name>
    <dbReference type="NCBI Taxonomy" id="1069221"/>
    <lineage>
        <taxon>Bacteria</taxon>
        <taxon>Bacillati</taxon>
        <taxon>Actinomycetota</taxon>
        <taxon>Actinomycetes</taxon>
        <taxon>Mycobacteriales</taxon>
        <taxon>Mycobacteriaceae</taxon>
        <taxon>Mycolicibacillus</taxon>
    </lineage>
</organism>
<dbReference type="InterPro" id="IPR008030">
    <property type="entry name" value="NmrA-like"/>
</dbReference>
<reference evidence="4" key="1">
    <citation type="submission" date="2022-08" db="EMBL/GenBank/DDBJ databases">
        <title>Complete genome sequence of 14 non-tuberculosis mycobacteria type-strains.</title>
        <authorList>
            <person name="Igarashi Y."/>
            <person name="Osugi A."/>
            <person name="Mitarai S."/>
        </authorList>
    </citation>
    <scope>NUCLEOTIDE SEQUENCE</scope>
    <source>
        <strain evidence="4">DSM 45575</strain>
    </source>
</reference>
<keyword evidence="5" id="KW-1185">Reference proteome</keyword>
<dbReference type="Proteomes" id="UP001055200">
    <property type="component" value="Chromosome"/>
</dbReference>